<accession>A0ABZ2LHS0</accession>
<proteinExistence type="inferred from homology"/>
<feature type="transmembrane region" description="Helical" evidence="7">
    <location>
        <begin position="275"/>
        <end position="300"/>
    </location>
</feature>
<sequence>MWTETWLMALGALRRNAMRSLLTMLGIVIGVASVIAMVTLGRAATVRVTKEVASLGTNMLIVSPGSRRGSMTKMHSFDMSDVRALAREVPGLTGLAPVASSNVRAVYGSTNSKTTAYGSTNDYFRVRNLRVLAGRDFSESELEAGLAVCVLGETVRRKLFGPENPLGEMMRLDTVSCKVIGVLESKGQTSFGQDQDDVVIMPLRAVQRRLTGNSDIGTIFVTIGDEATIRRAKDTVRGVLRERRRTPSQEDDDFYIGDTREIAKSVSSVTEALTALLAAIAAVSLLVGGIGIMNIMLVSVTERTREIGTRLAIGALARDVLLQFLVESIFLCAIGGAVGVAVGLGGSFAVARMLALPFAIDVVLIAGAFAFSAVLGIAFGFLPARKAARLHPIEALRHE</sequence>
<feature type="domain" description="MacB-like periplasmic core" evidence="9">
    <location>
        <begin position="20"/>
        <end position="237"/>
    </location>
</feature>
<dbReference type="EMBL" id="CP089983">
    <property type="protein sequence ID" value="WXB10476.1"/>
    <property type="molecule type" value="Genomic_DNA"/>
</dbReference>
<keyword evidence="3 7" id="KW-0812">Transmembrane</keyword>
<evidence type="ECO:0000256" key="7">
    <source>
        <dbReference type="SAM" id="Phobius"/>
    </source>
</evidence>
<feature type="transmembrane region" description="Helical" evidence="7">
    <location>
        <begin position="21"/>
        <end position="40"/>
    </location>
</feature>
<feature type="transmembrane region" description="Helical" evidence="7">
    <location>
        <begin position="320"/>
        <end position="342"/>
    </location>
</feature>
<evidence type="ECO:0000256" key="2">
    <source>
        <dbReference type="ARBA" id="ARBA00022475"/>
    </source>
</evidence>
<dbReference type="InterPro" id="IPR050250">
    <property type="entry name" value="Macrolide_Exporter_MacB"/>
</dbReference>
<dbReference type="Pfam" id="PF12704">
    <property type="entry name" value="MacB_PCD"/>
    <property type="match status" value="1"/>
</dbReference>
<keyword evidence="5 7" id="KW-0472">Membrane</keyword>
<dbReference type="Pfam" id="PF02687">
    <property type="entry name" value="FtsX"/>
    <property type="match status" value="1"/>
</dbReference>
<protein>
    <submittedName>
        <fullName evidence="10">ABC transporter permease</fullName>
    </submittedName>
</protein>
<evidence type="ECO:0000256" key="4">
    <source>
        <dbReference type="ARBA" id="ARBA00022989"/>
    </source>
</evidence>
<dbReference type="PANTHER" id="PTHR30572:SF4">
    <property type="entry name" value="ABC TRANSPORTER PERMEASE YTRF"/>
    <property type="match status" value="1"/>
</dbReference>
<evidence type="ECO:0000256" key="5">
    <source>
        <dbReference type="ARBA" id="ARBA00023136"/>
    </source>
</evidence>
<dbReference type="Proteomes" id="UP001374803">
    <property type="component" value="Chromosome"/>
</dbReference>
<dbReference type="PANTHER" id="PTHR30572">
    <property type="entry name" value="MEMBRANE COMPONENT OF TRANSPORTER-RELATED"/>
    <property type="match status" value="1"/>
</dbReference>
<keyword evidence="11" id="KW-1185">Reference proteome</keyword>
<organism evidence="10 11">
    <name type="scientific">Pendulispora rubella</name>
    <dbReference type="NCBI Taxonomy" id="2741070"/>
    <lineage>
        <taxon>Bacteria</taxon>
        <taxon>Pseudomonadati</taxon>
        <taxon>Myxococcota</taxon>
        <taxon>Myxococcia</taxon>
        <taxon>Myxococcales</taxon>
        <taxon>Sorangiineae</taxon>
        <taxon>Pendulisporaceae</taxon>
        <taxon>Pendulispora</taxon>
    </lineage>
</organism>
<evidence type="ECO:0000256" key="3">
    <source>
        <dbReference type="ARBA" id="ARBA00022692"/>
    </source>
</evidence>
<dbReference type="InterPro" id="IPR003838">
    <property type="entry name" value="ABC3_permease_C"/>
</dbReference>
<gene>
    <name evidence="10" type="ORF">LVJ94_25015</name>
</gene>
<comment type="similarity">
    <text evidence="6">Belongs to the ABC-4 integral membrane protein family.</text>
</comment>
<evidence type="ECO:0000313" key="10">
    <source>
        <dbReference type="EMBL" id="WXB10476.1"/>
    </source>
</evidence>
<dbReference type="InterPro" id="IPR025857">
    <property type="entry name" value="MacB_PCD"/>
</dbReference>
<reference evidence="10" key="1">
    <citation type="submission" date="2021-12" db="EMBL/GenBank/DDBJ databases">
        <title>Discovery of the Pendulisporaceae a myxobacterial family with distinct sporulation behavior and unique specialized metabolism.</title>
        <authorList>
            <person name="Garcia R."/>
            <person name="Popoff A."/>
            <person name="Bader C.D."/>
            <person name="Loehr J."/>
            <person name="Walesch S."/>
            <person name="Walt C."/>
            <person name="Boldt J."/>
            <person name="Bunk B."/>
            <person name="Haeckl F.J.F.P.J."/>
            <person name="Gunesch A.P."/>
            <person name="Birkelbach J."/>
            <person name="Nuebel U."/>
            <person name="Pietschmann T."/>
            <person name="Bach T."/>
            <person name="Mueller R."/>
        </authorList>
    </citation>
    <scope>NUCLEOTIDE SEQUENCE</scope>
    <source>
        <strain evidence="10">MSr11367</strain>
    </source>
</reference>
<evidence type="ECO:0000259" key="8">
    <source>
        <dbReference type="Pfam" id="PF02687"/>
    </source>
</evidence>
<keyword evidence="2" id="KW-1003">Cell membrane</keyword>
<dbReference type="RefSeq" id="WP_394840150.1">
    <property type="nucleotide sequence ID" value="NZ_CP089929.1"/>
</dbReference>
<keyword evidence="4 7" id="KW-1133">Transmembrane helix</keyword>
<feature type="transmembrane region" description="Helical" evidence="7">
    <location>
        <begin position="354"/>
        <end position="382"/>
    </location>
</feature>
<name>A0ABZ2LHS0_9BACT</name>
<evidence type="ECO:0000256" key="6">
    <source>
        <dbReference type="ARBA" id="ARBA00038076"/>
    </source>
</evidence>
<evidence type="ECO:0000259" key="9">
    <source>
        <dbReference type="Pfam" id="PF12704"/>
    </source>
</evidence>
<evidence type="ECO:0000313" key="11">
    <source>
        <dbReference type="Proteomes" id="UP001374803"/>
    </source>
</evidence>
<comment type="subcellular location">
    <subcellularLocation>
        <location evidence="1">Cell membrane</location>
        <topology evidence="1">Multi-pass membrane protein</topology>
    </subcellularLocation>
</comment>
<evidence type="ECO:0000256" key="1">
    <source>
        <dbReference type="ARBA" id="ARBA00004651"/>
    </source>
</evidence>
<feature type="domain" description="ABC3 transporter permease C-terminal" evidence="8">
    <location>
        <begin position="279"/>
        <end position="392"/>
    </location>
</feature>